<comment type="caution">
    <text evidence="3">The sequence shown here is derived from an EMBL/GenBank/DDBJ whole genome shotgun (WGS) entry which is preliminary data.</text>
</comment>
<feature type="transmembrane region" description="Helical" evidence="2">
    <location>
        <begin position="217"/>
        <end position="235"/>
    </location>
</feature>
<dbReference type="OrthoDB" id="540501at2759"/>
<feature type="transmembrane region" description="Helical" evidence="2">
    <location>
        <begin position="267"/>
        <end position="289"/>
    </location>
</feature>
<feature type="compositionally biased region" description="Polar residues" evidence="1">
    <location>
        <begin position="16"/>
        <end position="25"/>
    </location>
</feature>
<feature type="compositionally biased region" description="Gly residues" evidence="1">
    <location>
        <begin position="173"/>
        <end position="194"/>
    </location>
</feature>
<dbReference type="EMBL" id="BDRX01000041">
    <property type="protein sequence ID" value="GBF93497.1"/>
    <property type="molecule type" value="Genomic_DNA"/>
</dbReference>
<protein>
    <submittedName>
        <fullName evidence="3">Uncharacterized protein</fullName>
    </submittedName>
</protein>
<evidence type="ECO:0000313" key="3">
    <source>
        <dbReference type="EMBL" id="GBF93497.1"/>
    </source>
</evidence>
<sequence length="364" mass="40165">MQQRYAAQAAPQPQASTSGRFQQCGRTPLRPFRRSRSVVAKASSQQQQPPSPGDDAGAWWASLNKRAVRGPDPPAVDPEPRTPEEWNESRMGVKGYRDFETTKRDERQRVWDSMRRIARQRYQRGEMPGWFKPAWLDVEEAPTNTFWRAQGMRYYQQDPRWLGDSAPSDGGDDGGSSNGGGDGDGRGGSGGGGSWRWWREEDPYWPLRDWGDHPMRWWTLGFAALLAAGGLAASVAHGSVEAAQVGLGAGAVLAVCAGAMSDMQDAAAGHLAVKIAWATCASLAAYEYFRGWRHKRTRRMRVPHLEGCGFAAVAMCALYMLTGMSGLSQYALPTNPGEAFKMADVAQKSKIWTRWGYGNVEMRG</sequence>
<dbReference type="AlphaFoldDB" id="A0A2V0P8L6"/>
<keyword evidence="2" id="KW-0472">Membrane</keyword>
<evidence type="ECO:0000313" key="4">
    <source>
        <dbReference type="Proteomes" id="UP000247498"/>
    </source>
</evidence>
<evidence type="ECO:0000256" key="1">
    <source>
        <dbReference type="SAM" id="MobiDB-lite"/>
    </source>
</evidence>
<dbReference type="InParanoid" id="A0A2V0P8L6"/>
<feature type="region of interest" description="Disordered" evidence="1">
    <location>
        <begin position="1"/>
        <end position="88"/>
    </location>
</feature>
<feature type="region of interest" description="Disordered" evidence="1">
    <location>
        <begin position="159"/>
        <end position="194"/>
    </location>
</feature>
<keyword evidence="4" id="KW-1185">Reference proteome</keyword>
<feature type="compositionally biased region" description="Basic and acidic residues" evidence="1">
    <location>
        <begin position="78"/>
        <end position="88"/>
    </location>
</feature>
<accession>A0A2V0P8L6</accession>
<feature type="compositionally biased region" description="Low complexity" evidence="1">
    <location>
        <begin position="1"/>
        <end position="15"/>
    </location>
</feature>
<gene>
    <name evidence="3" type="ORF">Rsub_06630</name>
</gene>
<feature type="transmembrane region" description="Helical" evidence="2">
    <location>
        <begin position="310"/>
        <end position="332"/>
    </location>
</feature>
<dbReference type="Proteomes" id="UP000247498">
    <property type="component" value="Unassembled WGS sequence"/>
</dbReference>
<evidence type="ECO:0000256" key="2">
    <source>
        <dbReference type="SAM" id="Phobius"/>
    </source>
</evidence>
<keyword evidence="2" id="KW-0812">Transmembrane</keyword>
<name>A0A2V0P8L6_9CHLO</name>
<keyword evidence="2" id="KW-1133">Transmembrane helix</keyword>
<organism evidence="3 4">
    <name type="scientific">Raphidocelis subcapitata</name>
    <dbReference type="NCBI Taxonomy" id="307507"/>
    <lineage>
        <taxon>Eukaryota</taxon>
        <taxon>Viridiplantae</taxon>
        <taxon>Chlorophyta</taxon>
        <taxon>core chlorophytes</taxon>
        <taxon>Chlorophyceae</taxon>
        <taxon>CS clade</taxon>
        <taxon>Sphaeropleales</taxon>
        <taxon>Selenastraceae</taxon>
        <taxon>Raphidocelis</taxon>
    </lineage>
</organism>
<proteinExistence type="predicted"/>
<reference evidence="3 4" key="1">
    <citation type="journal article" date="2018" name="Sci. Rep.">
        <title>Raphidocelis subcapitata (=Pseudokirchneriella subcapitata) provides an insight into genome evolution and environmental adaptations in the Sphaeropleales.</title>
        <authorList>
            <person name="Suzuki S."/>
            <person name="Yamaguchi H."/>
            <person name="Nakajima N."/>
            <person name="Kawachi M."/>
        </authorList>
    </citation>
    <scope>NUCLEOTIDE SEQUENCE [LARGE SCALE GENOMIC DNA]</scope>
    <source>
        <strain evidence="3 4">NIES-35</strain>
    </source>
</reference>